<dbReference type="InterPro" id="IPR011006">
    <property type="entry name" value="CheY-like_superfamily"/>
</dbReference>
<dbReference type="STRING" id="356660.SAMN05444336_10888"/>
<evidence type="ECO:0000256" key="2">
    <source>
        <dbReference type="ARBA" id="ARBA00012438"/>
    </source>
</evidence>
<dbReference type="Proteomes" id="UP000199118">
    <property type="component" value="Unassembled WGS sequence"/>
</dbReference>
<feature type="domain" description="Histidine kinase" evidence="8">
    <location>
        <begin position="351"/>
        <end position="572"/>
    </location>
</feature>
<dbReference type="SMART" id="SM00448">
    <property type="entry name" value="REC"/>
    <property type="match status" value="1"/>
</dbReference>
<feature type="domain" description="PAS" evidence="10">
    <location>
        <begin position="204"/>
        <end position="275"/>
    </location>
</feature>
<evidence type="ECO:0000256" key="7">
    <source>
        <dbReference type="SAM" id="Phobius"/>
    </source>
</evidence>
<comment type="catalytic activity">
    <reaction evidence="1">
        <text>ATP + protein L-histidine = ADP + protein N-phospho-L-histidine.</text>
        <dbReference type="EC" id="2.7.13.3"/>
    </reaction>
</comment>
<dbReference type="PROSITE" id="PS50112">
    <property type="entry name" value="PAS"/>
    <property type="match status" value="1"/>
</dbReference>
<keyword evidence="12" id="KW-0808">Transferase</keyword>
<dbReference type="SUPFAM" id="SSF47384">
    <property type="entry name" value="Homodimeric domain of signal transducing histidine kinase"/>
    <property type="match status" value="1"/>
</dbReference>
<dbReference type="FunFam" id="3.30.565.10:FF:000010">
    <property type="entry name" value="Sensor histidine kinase RcsC"/>
    <property type="match status" value="1"/>
</dbReference>
<dbReference type="EC" id="2.7.13.3" evidence="2"/>
<dbReference type="EMBL" id="FNMZ01000008">
    <property type="protein sequence ID" value="SDX68102.1"/>
    <property type="molecule type" value="Genomic_DNA"/>
</dbReference>
<dbReference type="SMART" id="SM00388">
    <property type="entry name" value="HisKA"/>
    <property type="match status" value="1"/>
</dbReference>
<evidence type="ECO:0000259" key="8">
    <source>
        <dbReference type="PROSITE" id="PS50109"/>
    </source>
</evidence>
<sequence>MLMGAAILVGAALSIMLGVRVYAELAYLQRAPHDNIQWTVAQLETEILRLRVAAGEALAGDDARLEALRKRFDIFYSRVTLIRSGSVFAPLREDAAVSDALNALHAFLIETAPLIDGPDEALRAGVPDLMAQSDAHHAKVRRLALAGLEMFARSSDAFRREFASLVRLTAFAALVVFVLLLIAGAGLAWQMRRSQRRAIRLRSSERRLAAMVNSALDAVIMINQRAEIIEYNPAAETTFGFRRDAAIGRSLIDLIMPERDRPLHQARIRRFIETGVNEVVNAGRLELTALNATGEEFPIEYAVGSSEGEDGPIFVVYLRDVTRQRSAEQDLRDALARAEGADRAKSHFISVMSHEMRTPLNGILGAVDMMRASSLDEGQSRYLDLILMSGEILQRHVETVLDIGSIEAGKMRIIAEPFDPAALARDLAELMSEDAGKRNNRLTLDIDPQVERLFLGDSHRVRQILLNILSNGNKFTSGGQVAIEVRLAGGTEEAPVIEFGVRDEGIGIARADLPRLFEDFVVLSPAYSREVGGAGLGLAICRRVVHALGGEIGVETNEGHGSHFWFRIPVSPAGLPPSALEPARPVLAATTDGLASVLLVEDNAISRTIAEEMLRAAGCEVVTARNGLEAIGQAERRAFDLILMDISMPGMDGVEATRRIREGEGASKRSKIVALTAHALPEEVERFLRAGMQDCLVKPLRQADLRRFLVKLASEDFDDLPTADGMDQRTDMPMATAPSPKLDASAFAALQSELGAGVAAAVVEAFRKELADAYAEIQAAMAAGDIATMQRLAHQLHGGAASIGATDLAMTLEEVELRCKRGELEHARRALGAVGGL</sequence>
<dbReference type="InterPro" id="IPR005467">
    <property type="entry name" value="His_kinase_dom"/>
</dbReference>
<dbReference type="Pfam" id="PF00512">
    <property type="entry name" value="HisKA"/>
    <property type="match status" value="1"/>
</dbReference>
<dbReference type="CDD" id="cd16922">
    <property type="entry name" value="HATPase_EvgS-ArcB-TorS-like"/>
    <property type="match status" value="1"/>
</dbReference>
<feature type="modified residue" description="Phosphohistidine" evidence="5">
    <location>
        <position position="794"/>
    </location>
</feature>
<dbReference type="RefSeq" id="WP_143040346.1">
    <property type="nucleotide sequence ID" value="NZ_FNMZ01000008.1"/>
</dbReference>
<dbReference type="SUPFAM" id="SSF47226">
    <property type="entry name" value="Histidine-containing phosphotransfer domain, HPT domain"/>
    <property type="match status" value="1"/>
</dbReference>
<dbReference type="PRINTS" id="PR00344">
    <property type="entry name" value="BCTRLSENSOR"/>
</dbReference>
<feature type="domain" description="HPt" evidence="11">
    <location>
        <begin position="755"/>
        <end position="837"/>
    </location>
</feature>
<dbReference type="CDD" id="cd17546">
    <property type="entry name" value="REC_hyHK_CKI1_RcsC-like"/>
    <property type="match status" value="1"/>
</dbReference>
<keyword evidence="3 6" id="KW-0597">Phosphoprotein</keyword>
<dbReference type="Gene3D" id="3.30.565.10">
    <property type="entry name" value="Histidine kinase-like ATPase, C-terminal domain"/>
    <property type="match status" value="1"/>
</dbReference>
<dbReference type="CDD" id="cd00130">
    <property type="entry name" value="PAS"/>
    <property type="match status" value="1"/>
</dbReference>
<dbReference type="Gene3D" id="1.10.287.130">
    <property type="match status" value="1"/>
</dbReference>
<evidence type="ECO:0000256" key="3">
    <source>
        <dbReference type="ARBA" id="ARBA00022553"/>
    </source>
</evidence>
<dbReference type="GO" id="GO:0005886">
    <property type="term" value="C:plasma membrane"/>
    <property type="evidence" value="ECO:0007669"/>
    <property type="project" value="UniProtKB-SubCell"/>
</dbReference>
<proteinExistence type="predicted"/>
<dbReference type="InterPro" id="IPR035965">
    <property type="entry name" value="PAS-like_dom_sf"/>
</dbReference>
<dbReference type="SUPFAM" id="SSF55874">
    <property type="entry name" value="ATPase domain of HSP90 chaperone/DNA topoisomerase II/histidine kinase"/>
    <property type="match status" value="1"/>
</dbReference>
<evidence type="ECO:0000256" key="6">
    <source>
        <dbReference type="PROSITE-ProRule" id="PRU00169"/>
    </source>
</evidence>
<dbReference type="SMART" id="SM00387">
    <property type="entry name" value="HATPase_c"/>
    <property type="match status" value="1"/>
</dbReference>
<dbReference type="InterPro" id="IPR036641">
    <property type="entry name" value="HPT_dom_sf"/>
</dbReference>
<dbReference type="InterPro" id="IPR036890">
    <property type="entry name" value="HATPase_C_sf"/>
</dbReference>
<evidence type="ECO:0000259" key="10">
    <source>
        <dbReference type="PROSITE" id="PS50112"/>
    </source>
</evidence>
<evidence type="ECO:0000259" key="9">
    <source>
        <dbReference type="PROSITE" id="PS50110"/>
    </source>
</evidence>
<dbReference type="Pfam" id="PF00072">
    <property type="entry name" value="Response_reg"/>
    <property type="match status" value="1"/>
</dbReference>
<dbReference type="SMART" id="SM00091">
    <property type="entry name" value="PAS"/>
    <property type="match status" value="1"/>
</dbReference>
<dbReference type="Pfam" id="PF01627">
    <property type="entry name" value="Hpt"/>
    <property type="match status" value="1"/>
</dbReference>
<dbReference type="NCBIfam" id="TIGR00229">
    <property type="entry name" value="sensory_box"/>
    <property type="match status" value="1"/>
</dbReference>
<dbReference type="InterPro" id="IPR008207">
    <property type="entry name" value="Sig_transdc_His_kin_Hpt_dom"/>
</dbReference>
<dbReference type="Pfam" id="PF13426">
    <property type="entry name" value="PAS_9"/>
    <property type="match status" value="1"/>
</dbReference>
<dbReference type="AlphaFoldDB" id="A0A1H3DNK8"/>
<protein>
    <recommendedName>
        <fullName evidence="2">histidine kinase</fullName>
        <ecNumber evidence="2">2.7.13.3</ecNumber>
    </recommendedName>
</protein>
<evidence type="ECO:0000313" key="13">
    <source>
        <dbReference type="Proteomes" id="UP000199118"/>
    </source>
</evidence>
<dbReference type="Gene3D" id="3.40.50.2300">
    <property type="match status" value="1"/>
</dbReference>
<keyword evidence="7" id="KW-1133">Transmembrane helix</keyword>
<accession>A0A1H3DNK8</accession>
<keyword evidence="4" id="KW-0902">Two-component regulatory system</keyword>
<dbReference type="SUPFAM" id="SSF52172">
    <property type="entry name" value="CheY-like"/>
    <property type="match status" value="1"/>
</dbReference>
<evidence type="ECO:0000256" key="4">
    <source>
        <dbReference type="ARBA" id="ARBA00023012"/>
    </source>
</evidence>
<dbReference type="InterPro" id="IPR003594">
    <property type="entry name" value="HATPase_dom"/>
</dbReference>
<dbReference type="PROSITE" id="PS50894">
    <property type="entry name" value="HPT"/>
    <property type="match status" value="1"/>
</dbReference>
<keyword evidence="13" id="KW-1185">Reference proteome</keyword>
<evidence type="ECO:0000259" key="11">
    <source>
        <dbReference type="PROSITE" id="PS50894"/>
    </source>
</evidence>
<keyword evidence="7" id="KW-0472">Membrane</keyword>
<gene>
    <name evidence="12" type="ORF">SAMN05444336_10888</name>
</gene>
<dbReference type="InterPro" id="IPR004358">
    <property type="entry name" value="Sig_transdc_His_kin-like_C"/>
</dbReference>
<dbReference type="Pfam" id="PF02518">
    <property type="entry name" value="HATPase_c"/>
    <property type="match status" value="1"/>
</dbReference>
<reference evidence="12 13" key="1">
    <citation type="submission" date="2016-10" db="EMBL/GenBank/DDBJ databases">
        <authorList>
            <person name="de Groot N.N."/>
        </authorList>
    </citation>
    <scope>NUCLEOTIDE SEQUENCE [LARGE SCALE GENOMIC DNA]</scope>
    <source>
        <strain evidence="12 13">DSM 17890</strain>
    </source>
</reference>
<dbReference type="SUPFAM" id="SSF55785">
    <property type="entry name" value="PYP-like sensor domain (PAS domain)"/>
    <property type="match status" value="1"/>
</dbReference>
<dbReference type="CDD" id="cd00082">
    <property type="entry name" value="HisKA"/>
    <property type="match status" value="1"/>
</dbReference>
<dbReference type="OrthoDB" id="9801651at2"/>
<feature type="domain" description="Response regulatory" evidence="9">
    <location>
        <begin position="596"/>
        <end position="713"/>
    </location>
</feature>
<evidence type="ECO:0000256" key="1">
    <source>
        <dbReference type="ARBA" id="ARBA00000085"/>
    </source>
</evidence>
<dbReference type="InterPro" id="IPR001789">
    <property type="entry name" value="Sig_transdc_resp-reg_receiver"/>
</dbReference>
<dbReference type="Gene3D" id="1.20.120.160">
    <property type="entry name" value="HPT domain"/>
    <property type="match status" value="1"/>
</dbReference>
<dbReference type="GO" id="GO:0000155">
    <property type="term" value="F:phosphorelay sensor kinase activity"/>
    <property type="evidence" value="ECO:0007669"/>
    <property type="project" value="InterPro"/>
</dbReference>
<name>A0A1H3DNK8_9RHOB</name>
<dbReference type="PROSITE" id="PS50110">
    <property type="entry name" value="RESPONSE_REGULATORY"/>
    <property type="match status" value="1"/>
</dbReference>
<dbReference type="Gene3D" id="3.30.450.20">
    <property type="entry name" value="PAS domain"/>
    <property type="match status" value="1"/>
</dbReference>
<dbReference type="PANTHER" id="PTHR45339:SF5">
    <property type="entry name" value="HISTIDINE KINASE"/>
    <property type="match status" value="1"/>
</dbReference>
<dbReference type="InterPro" id="IPR036097">
    <property type="entry name" value="HisK_dim/P_sf"/>
</dbReference>
<dbReference type="InterPro" id="IPR003661">
    <property type="entry name" value="HisK_dim/P_dom"/>
</dbReference>
<dbReference type="InterPro" id="IPR000014">
    <property type="entry name" value="PAS"/>
</dbReference>
<dbReference type="PROSITE" id="PS50109">
    <property type="entry name" value="HIS_KIN"/>
    <property type="match status" value="1"/>
</dbReference>
<organism evidence="12 13">
    <name type="scientific">Albimonas donghaensis</name>
    <dbReference type="NCBI Taxonomy" id="356660"/>
    <lineage>
        <taxon>Bacteria</taxon>
        <taxon>Pseudomonadati</taxon>
        <taxon>Pseudomonadota</taxon>
        <taxon>Alphaproteobacteria</taxon>
        <taxon>Rhodobacterales</taxon>
        <taxon>Paracoccaceae</taxon>
        <taxon>Albimonas</taxon>
    </lineage>
</organism>
<keyword evidence="12" id="KW-0418">Kinase</keyword>
<evidence type="ECO:0000313" key="12">
    <source>
        <dbReference type="EMBL" id="SDX68102.1"/>
    </source>
</evidence>
<feature type="transmembrane region" description="Helical" evidence="7">
    <location>
        <begin position="168"/>
        <end position="189"/>
    </location>
</feature>
<feature type="modified residue" description="4-aspartylphosphate" evidence="6">
    <location>
        <position position="645"/>
    </location>
</feature>
<dbReference type="GO" id="GO:0005524">
    <property type="term" value="F:ATP binding"/>
    <property type="evidence" value="ECO:0007669"/>
    <property type="project" value="UniProtKB-KW"/>
</dbReference>
<dbReference type="PANTHER" id="PTHR45339">
    <property type="entry name" value="HYBRID SIGNAL TRANSDUCTION HISTIDINE KINASE J"/>
    <property type="match status" value="1"/>
</dbReference>
<keyword evidence="7" id="KW-0812">Transmembrane</keyword>
<evidence type="ECO:0000256" key="5">
    <source>
        <dbReference type="PROSITE-ProRule" id="PRU00110"/>
    </source>
</evidence>